<organism evidence="11 12">
    <name type="scientific">Pholiota conissans</name>
    <dbReference type="NCBI Taxonomy" id="109636"/>
    <lineage>
        <taxon>Eukaryota</taxon>
        <taxon>Fungi</taxon>
        <taxon>Dikarya</taxon>
        <taxon>Basidiomycota</taxon>
        <taxon>Agaricomycotina</taxon>
        <taxon>Agaricomycetes</taxon>
        <taxon>Agaricomycetidae</taxon>
        <taxon>Agaricales</taxon>
        <taxon>Agaricineae</taxon>
        <taxon>Strophariaceae</taxon>
        <taxon>Pholiota</taxon>
    </lineage>
</organism>
<dbReference type="PRINTS" id="PR00463">
    <property type="entry name" value="EP450I"/>
</dbReference>
<keyword evidence="12" id="KW-1185">Reference proteome</keyword>
<dbReference type="PRINTS" id="PR00385">
    <property type="entry name" value="P450"/>
</dbReference>
<evidence type="ECO:0000256" key="4">
    <source>
        <dbReference type="ARBA" id="ARBA00022617"/>
    </source>
</evidence>
<keyword evidence="8 10" id="KW-0503">Monooxygenase</keyword>
<dbReference type="OrthoDB" id="2789670at2759"/>
<keyword evidence="5 9" id="KW-0479">Metal-binding</keyword>
<dbReference type="CDD" id="cd11065">
    <property type="entry name" value="CYP64-like"/>
    <property type="match status" value="1"/>
</dbReference>
<keyword evidence="4 9" id="KW-0349">Heme</keyword>
<comment type="caution">
    <text evidence="11">The sequence shown here is derived from an EMBL/GenBank/DDBJ whole genome shotgun (WGS) entry which is preliminary data.</text>
</comment>
<gene>
    <name evidence="11" type="ORF">BDN70DRAFT_819183</name>
</gene>
<comment type="cofactor">
    <cofactor evidence="1 9">
        <name>heme</name>
        <dbReference type="ChEBI" id="CHEBI:30413"/>
    </cofactor>
</comment>
<evidence type="ECO:0000313" key="12">
    <source>
        <dbReference type="Proteomes" id="UP000807469"/>
    </source>
</evidence>
<sequence>MIPVVLLSLAILFLSVFFLLSRHRRILPPGPQGLPLIGIAHKHPKTEFWKTYAQWEEQYGKPGLISFHVLRRRLVVINSAQVAEDLLVRRSVVYSDRPFPTMAGKLMKREKSMFYISHNERFKTYRRLLHHGFNPVASLNYWNVLEHQARLLVFNIDKDSANMFEYLRMNAAAVTMKIAYGYTVSESNDHFVEIAEEAMRVGSLAGAPGKWLVDSIPLLQYIPSWAPGAAFKRQAQVWCDKLYTQSLEPHNWVKARMAEGSWEPSFTSRLLETTDPHIAPGELDDLVLWTAGAVYAAGADTTVSSMKTFLFVMMLRPEVQSRAQAEVDSLVTRERRLPAIRDRVSMPYLEAVLKEVLRWAPPSPMGLFHCTAADDEYNGYFIPAKTTVISNIWAMLHDPQQYPDPFEFDPNRFLHPSKPDHQVQRNPLELAFGFGRRICPGQHLAEATLFVQMATFLASLQISKAVDGNGNSIEPSIAFTTAIVSHVKPFAYNITRRSGVSMDLLVQDLST</sequence>
<comment type="pathway">
    <text evidence="2">Secondary metabolite biosynthesis.</text>
</comment>
<dbReference type="InterPro" id="IPR050364">
    <property type="entry name" value="Cytochrome_P450_fung"/>
</dbReference>
<name>A0A9P5YLL2_9AGAR</name>
<protein>
    <submittedName>
        <fullName evidence="11">Cytochrome P450</fullName>
    </submittedName>
</protein>
<dbReference type="AlphaFoldDB" id="A0A9P5YLL2"/>
<evidence type="ECO:0000256" key="6">
    <source>
        <dbReference type="ARBA" id="ARBA00023002"/>
    </source>
</evidence>
<dbReference type="InterPro" id="IPR002401">
    <property type="entry name" value="Cyt_P450_E_grp-I"/>
</dbReference>
<evidence type="ECO:0000256" key="5">
    <source>
        <dbReference type="ARBA" id="ARBA00022723"/>
    </source>
</evidence>
<dbReference type="Gene3D" id="1.10.630.10">
    <property type="entry name" value="Cytochrome P450"/>
    <property type="match status" value="1"/>
</dbReference>
<dbReference type="PANTHER" id="PTHR46300">
    <property type="entry name" value="P450, PUTATIVE (EUROFUNG)-RELATED-RELATED"/>
    <property type="match status" value="1"/>
</dbReference>
<keyword evidence="7 9" id="KW-0408">Iron</keyword>
<accession>A0A9P5YLL2</accession>
<proteinExistence type="inferred from homology"/>
<dbReference type="Pfam" id="PF00067">
    <property type="entry name" value="p450"/>
    <property type="match status" value="1"/>
</dbReference>
<dbReference type="InterPro" id="IPR001128">
    <property type="entry name" value="Cyt_P450"/>
</dbReference>
<dbReference type="PANTHER" id="PTHR46300:SF7">
    <property type="entry name" value="P450, PUTATIVE (EUROFUNG)-RELATED"/>
    <property type="match status" value="1"/>
</dbReference>
<comment type="similarity">
    <text evidence="3 10">Belongs to the cytochrome P450 family.</text>
</comment>
<evidence type="ECO:0000256" key="1">
    <source>
        <dbReference type="ARBA" id="ARBA00001971"/>
    </source>
</evidence>
<evidence type="ECO:0000256" key="9">
    <source>
        <dbReference type="PIRSR" id="PIRSR602401-1"/>
    </source>
</evidence>
<dbReference type="InterPro" id="IPR017972">
    <property type="entry name" value="Cyt_P450_CS"/>
</dbReference>
<reference evidence="11" key="1">
    <citation type="submission" date="2020-11" db="EMBL/GenBank/DDBJ databases">
        <authorList>
            <consortium name="DOE Joint Genome Institute"/>
            <person name="Ahrendt S."/>
            <person name="Riley R."/>
            <person name="Andreopoulos W."/>
            <person name="Labutti K."/>
            <person name="Pangilinan J."/>
            <person name="Ruiz-Duenas F.J."/>
            <person name="Barrasa J.M."/>
            <person name="Sanchez-Garcia M."/>
            <person name="Camarero S."/>
            <person name="Miyauchi S."/>
            <person name="Serrano A."/>
            <person name="Linde D."/>
            <person name="Babiker R."/>
            <person name="Drula E."/>
            <person name="Ayuso-Fernandez I."/>
            <person name="Pacheco R."/>
            <person name="Padilla G."/>
            <person name="Ferreira P."/>
            <person name="Barriuso J."/>
            <person name="Kellner H."/>
            <person name="Castanera R."/>
            <person name="Alfaro M."/>
            <person name="Ramirez L."/>
            <person name="Pisabarro A.G."/>
            <person name="Kuo A."/>
            <person name="Tritt A."/>
            <person name="Lipzen A."/>
            <person name="He G."/>
            <person name="Yan M."/>
            <person name="Ng V."/>
            <person name="Cullen D."/>
            <person name="Martin F."/>
            <person name="Rosso M.-N."/>
            <person name="Henrissat B."/>
            <person name="Hibbett D."/>
            <person name="Martinez A.T."/>
            <person name="Grigoriev I.V."/>
        </authorList>
    </citation>
    <scope>NUCLEOTIDE SEQUENCE</scope>
    <source>
        <strain evidence="11">CIRM-BRFM 674</strain>
    </source>
</reference>
<feature type="binding site" description="axial binding residue" evidence="9">
    <location>
        <position position="439"/>
    </location>
    <ligand>
        <name>heme</name>
        <dbReference type="ChEBI" id="CHEBI:30413"/>
    </ligand>
    <ligandPart>
        <name>Fe</name>
        <dbReference type="ChEBI" id="CHEBI:18248"/>
    </ligandPart>
</feature>
<dbReference type="GO" id="GO:0004497">
    <property type="term" value="F:monooxygenase activity"/>
    <property type="evidence" value="ECO:0007669"/>
    <property type="project" value="UniProtKB-KW"/>
</dbReference>
<dbReference type="GO" id="GO:0020037">
    <property type="term" value="F:heme binding"/>
    <property type="evidence" value="ECO:0007669"/>
    <property type="project" value="InterPro"/>
</dbReference>
<dbReference type="EMBL" id="MU155583">
    <property type="protein sequence ID" value="KAF9472067.1"/>
    <property type="molecule type" value="Genomic_DNA"/>
</dbReference>
<dbReference type="PROSITE" id="PS00086">
    <property type="entry name" value="CYTOCHROME_P450"/>
    <property type="match status" value="1"/>
</dbReference>
<keyword evidence="6 10" id="KW-0560">Oxidoreductase</keyword>
<dbReference type="InterPro" id="IPR036396">
    <property type="entry name" value="Cyt_P450_sf"/>
</dbReference>
<dbReference type="Proteomes" id="UP000807469">
    <property type="component" value="Unassembled WGS sequence"/>
</dbReference>
<dbReference type="GO" id="GO:0016705">
    <property type="term" value="F:oxidoreductase activity, acting on paired donors, with incorporation or reduction of molecular oxygen"/>
    <property type="evidence" value="ECO:0007669"/>
    <property type="project" value="InterPro"/>
</dbReference>
<evidence type="ECO:0000256" key="2">
    <source>
        <dbReference type="ARBA" id="ARBA00005179"/>
    </source>
</evidence>
<evidence type="ECO:0000256" key="3">
    <source>
        <dbReference type="ARBA" id="ARBA00010617"/>
    </source>
</evidence>
<dbReference type="SUPFAM" id="SSF48264">
    <property type="entry name" value="Cytochrome P450"/>
    <property type="match status" value="1"/>
</dbReference>
<evidence type="ECO:0000313" key="11">
    <source>
        <dbReference type="EMBL" id="KAF9472067.1"/>
    </source>
</evidence>
<evidence type="ECO:0000256" key="7">
    <source>
        <dbReference type="ARBA" id="ARBA00023004"/>
    </source>
</evidence>
<evidence type="ECO:0000256" key="10">
    <source>
        <dbReference type="RuleBase" id="RU000461"/>
    </source>
</evidence>
<dbReference type="GO" id="GO:0005506">
    <property type="term" value="F:iron ion binding"/>
    <property type="evidence" value="ECO:0007669"/>
    <property type="project" value="InterPro"/>
</dbReference>
<evidence type="ECO:0000256" key="8">
    <source>
        <dbReference type="ARBA" id="ARBA00023033"/>
    </source>
</evidence>